<keyword evidence="3" id="KW-1185">Reference proteome</keyword>
<dbReference type="AlphaFoldDB" id="A0A8H5YA84"/>
<proteinExistence type="predicted"/>
<comment type="caution">
    <text evidence="2">The sequence shown here is derived from an EMBL/GenBank/DDBJ whole genome shotgun (WGS) entry which is preliminary data.</text>
</comment>
<sequence length="140" mass="16072">MPYVYKPWILKSLGVPSWEHVRMMGAEGLREEKELRQELKEKLKAEQKKSDERHVSSETPVKEPEEKHDVLSGQESGKPVHEADSAHNTKDEKKGTTEDYNEIRDNVVMQDQYHSLLFLDFYLVHRGPLSDLGKGGKLSG</sequence>
<evidence type="ECO:0000313" key="2">
    <source>
        <dbReference type="EMBL" id="KAF5708875.1"/>
    </source>
</evidence>
<feature type="compositionally biased region" description="Basic and acidic residues" evidence="1">
    <location>
        <begin position="38"/>
        <end position="70"/>
    </location>
</feature>
<evidence type="ECO:0000313" key="3">
    <source>
        <dbReference type="Proteomes" id="UP000544331"/>
    </source>
</evidence>
<protein>
    <submittedName>
        <fullName evidence="2">Uncharacterized protein</fullName>
    </submittedName>
</protein>
<dbReference type="OrthoDB" id="5102237at2759"/>
<organism evidence="2 3">
    <name type="scientific">Fusarium mundagurra</name>
    <dbReference type="NCBI Taxonomy" id="1567541"/>
    <lineage>
        <taxon>Eukaryota</taxon>
        <taxon>Fungi</taxon>
        <taxon>Dikarya</taxon>
        <taxon>Ascomycota</taxon>
        <taxon>Pezizomycotina</taxon>
        <taxon>Sordariomycetes</taxon>
        <taxon>Hypocreomycetidae</taxon>
        <taxon>Hypocreales</taxon>
        <taxon>Nectriaceae</taxon>
        <taxon>Fusarium</taxon>
        <taxon>Fusarium fujikuroi species complex</taxon>
    </lineage>
</organism>
<gene>
    <name evidence="2" type="ORF">FMUND_10353</name>
</gene>
<feature type="region of interest" description="Disordered" evidence="1">
    <location>
        <begin position="38"/>
        <end position="100"/>
    </location>
</feature>
<reference evidence="2 3" key="1">
    <citation type="submission" date="2020-05" db="EMBL/GenBank/DDBJ databases">
        <title>Identification and distribution of gene clusters putatively required for synthesis of sphingolipid metabolism inhibitors in phylogenetically diverse species of the filamentous fungus Fusarium.</title>
        <authorList>
            <person name="Kim H.-S."/>
            <person name="Busman M."/>
            <person name="Brown D.W."/>
            <person name="Divon H."/>
            <person name="Uhlig S."/>
            <person name="Proctor R.H."/>
        </authorList>
    </citation>
    <scope>NUCLEOTIDE SEQUENCE [LARGE SCALE GENOMIC DNA]</scope>
    <source>
        <strain evidence="2 3">NRRL 66235</strain>
    </source>
</reference>
<dbReference type="EMBL" id="JAAOAN010000375">
    <property type="protein sequence ID" value="KAF5708875.1"/>
    <property type="molecule type" value="Genomic_DNA"/>
</dbReference>
<name>A0A8H5YA84_9HYPO</name>
<dbReference type="Proteomes" id="UP000544331">
    <property type="component" value="Unassembled WGS sequence"/>
</dbReference>
<evidence type="ECO:0000256" key="1">
    <source>
        <dbReference type="SAM" id="MobiDB-lite"/>
    </source>
</evidence>
<accession>A0A8H5YA84</accession>
<feature type="compositionally biased region" description="Basic and acidic residues" evidence="1">
    <location>
        <begin position="78"/>
        <end position="100"/>
    </location>
</feature>